<dbReference type="RefSeq" id="WP_386719918.1">
    <property type="nucleotide sequence ID" value="NZ_JBHRSZ010000004.1"/>
</dbReference>
<sequence>MMDEELQQIEKAYDLVTEFIVTYSFQVLGAIIVLVIGFFIARAISKAMNKFCVSRGIDVTLAKFLASAVNILILGCFIIISLGKFGISIAPFVAALGALTFGIGLALQGPVSNYGAGLAIILSRPFKVGDTVTISDYSGVVTDVKLANTQLATEDGEIITIPNKKIIGEVIHNSFSYKLVEVVVGIDYADDSQAAVDSIVSVLNDFDVVADDPKPQVGIDNFGDFSVNLGVRFWVPMNSYYETKYQVNQKIYEAIKRNGISIPFPRREVKMLDK</sequence>
<evidence type="ECO:0000256" key="1">
    <source>
        <dbReference type="ARBA" id="ARBA00004651"/>
    </source>
</evidence>
<dbReference type="InterPro" id="IPR049278">
    <property type="entry name" value="MS_channel_C"/>
</dbReference>
<comment type="caution">
    <text evidence="11">The sequence shown here is derived from an EMBL/GenBank/DDBJ whole genome shotgun (WGS) entry which is preliminary data.</text>
</comment>
<comment type="caution">
    <text evidence="7">Lacks conserved residue(s) required for the propagation of feature annotation.</text>
</comment>
<comment type="function">
    <text evidence="7">Mechanosensitive channel that participates in the regulation of osmotic pressure changes within the cell, opening in response to stretch forces in the membrane lipid bilayer, without the need for other proteins. Contributes to normal resistance to hypoosmotic shock. Forms an ion channel of 1.0 nanosiemens conductance with a slight preference for anions.</text>
</comment>
<proteinExistence type="inferred from homology"/>
<keyword evidence="5 7" id="KW-1133">Transmembrane helix</keyword>
<dbReference type="Pfam" id="PF21088">
    <property type="entry name" value="MS_channel_1st"/>
    <property type="match status" value="1"/>
</dbReference>
<dbReference type="Pfam" id="PF21082">
    <property type="entry name" value="MS_channel_3rd"/>
    <property type="match status" value="1"/>
</dbReference>
<accession>A0ABV7HGT8</accession>
<dbReference type="SUPFAM" id="SSF82861">
    <property type="entry name" value="Mechanosensitive channel protein MscS (YggB), transmembrane region"/>
    <property type="match status" value="1"/>
</dbReference>
<evidence type="ECO:0000256" key="5">
    <source>
        <dbReference type="ARBA" id="ARBA00022989"/>
    </source>
</evidence>
<dbReference type="Pfam" id="PF00924">
    <property type="entry name" value="MS_channel_2nd"/>
    <property type="match status" value="1"/>
</dbReference>
<dbReference type="InterPro" id="IPR010920">
    <property type="entry name" value="LSM_dom_sf"/>
</dbReference>
<evidence type="ECO:0000259" key="10">
    <source>
        <dbReference type="Pfam" id="PF21088"/>
    </source>
</evidence>
<dbReference type="InterPro" id="IPR023408">
    <property type="entry name" value="MscS_beta-dom_sf"/>
</dbReference>
<keyword evidence="12" id="KW-1185">Reference proteome</keyword>
<dbReference type="Gene3D" id="3.30.70.100">
    <property type="match status" value="1"/>
</dbReference>
<dbReference type="EMBL" id="JBHRSZ010000004">
    <property type="protein sequence ID" value="MFC3151340.1"/>
    <property type="molecule type" value="Genomic_DNA"/>
</dbReference>
<evidence type="ECO:0000313" key="11">
    <source>
        <dbReference type="EMBL" id="MFC3151340.1"/>
    </source>
</evidence>
<dbReference type="Gene3D" id="1.10.287.1260">
    <property type="match status" value="1"/>
</dbReference>
<dbReference type="Pfam" id="PF05552">
    <property type="entry name" value="MS_channel_1st_1"/>
    <property type="match status" value="1"/>
</dbReference>
<feature type="transmembrane region" description="Helical" evidence="7">
    <location>
        <begin position="20"/>
        <end position="41"/>
    </location>
</feature>
<dbReference type="InterPro" id="IPR049142">
    <property type="entry name" value="MS_channel_1st"/>
</dbReference>
<reference evidence="12" key="1">
    <citation type="journal article" date="2019" name="Int. J. Syst. Evol. Microbiol.">
        <title>The Global Catalogue of Microorganisms (GCM) 10K type strain sequencing project: providing services to taxonomists for standard genome sequencing and annotation.</title>
        <authorList>
            <consortium name="The Broad Institute Genomics Platform"/>
            <consortium name="The Broad Institute Genome Sequencing Center for Infectious Disease"/>
            <person name="Wu L."/>
            <person name="Ma J."/>
        </authorList>
    </citation>
    <scope>NUCLEOTIDE SEQUENCE [LARGE SCALE GENOMIC DNA]</scope>
    <source>
        <strain evidence="12">KCTC 52438</strain>
    </source>
</reference>
<keyword evidence="7" id="KW-0997">Cell inner membrane</keyword>
<evidence type="ECO:0000256" key="6">
    <source>
        <dbReference type="ARBA" id="ARBA00023136"/>
    </source>
</evidence>
<comment type="similarity">
    <text evidence="2 7">Belongs to the MscS (TC 1.A.23) family.</text>
</comment>
<gene>
    <name evidence="11" type="ORF">ACFOEK_09910</name>
</gene>
<dbReference type="PANTHER" id="PTHR30221">
    <property type="entry name" value="SMALL-CONDUCTANCE MECHANOSENSITIVE CHANNEL"/>
    <property type="match status" value="1"/>
</dbReference>
<name>A0ABV7HGT8_9GAMM</name>
<feature type="domain" description="Mechanosensitive ion channel MscS" evidence="8">
    <location>
        <begin position="110"/>
        <end position="173"/>
    </location>
</feature>
<evidence type="ECO:0000259" key="9">
    <source>
        <dbReference type="Pfam" id="PF21082"/>
    </source>
</evidence>
<comment type="subcellular location">
    <subcellularLocation>
        <location evidence="7">Cell inner membrane</location>
        <topology evidence="7">Multi-pass membrane protein</topology>
    </subcellularLocation>
    <subcellularLocation>
        <location evidence="1">Cell membrane</location>
        <topology evidence="1">Multi-pass membrane protein</topology>
    </subcellularLocation>
</comment>
<dbReference type="InterPro" id="IPR045275">
    <property type="entry name" value="MscS_archaea/bacteria_type"/>
</dbReference>
<keyword evidence="4 7" id="KW-0812">Transmembrane</keyword>
<dbReference type="InterPro" id="IPR006685">
    <property type="entry name" value="MscS_channel_2nd"/>
</dbReference>
<evidence type="ECO:0000256" key="4">
    <source>
        <dbReference type="ARBA" id="ARBA00022692"/>
    </source>
</evidence>
<evidence type="ECO:0000256" key="2">
    <source>
        <dbReference type="ARBA" id="ARBA00008017"/>
    </source>
</evidence>
<evidence type="ECO:0000256" key="3">
    <source>
        <dbReference type="ARBA" id="ARBA00022475"/>
    </source>
</evidence>
<dbReference type="InterPro" id="IPR008910">
    <property type="entry name" value="MSC_TM_helix"/>
</dbReference>
<feature type="domain" description="Mechanosensitive ion channel transmembrane helices 2/3" evidence="10">
    <location>
        <begin position="69"/>
        <end position="108"/>
    </location>
</feature>
<organism evidence="11 12">
    <name type="scientific">Litoribrevibacter euphylliae</name>
    <dbReference type="NCBI Taxonomy" id="1834034"/>
    <lineage>
        <taxon>Bacteria</taxon>
        <taxon>Pseudomonadati</taxon>
        <taxon>Pseudomonadota</taxon>
        <taxon>Gammaproteobacteria</taxon>
        <taxon>Oceanospirillales</taxon>
        <taxon>Oceanospirillaceae</taxon>
        <taxon>Litoribrevibacter</taxon>
    </lineage>
</organism>
<dbReference type="PANTHER" id="PTHR30221:SF1">
    <property type="entry name" value="SMALL-CONDUCTANCE MECHANOSENSITIVE CHANNEL"/>
    <property type="match status" value="1"/>
</dbReference>
<dbReference type="Proteomes" id="UP001595476">
    <property type="component" value="Unassembled WGS sequence"/>
</dbReference>
<feature type="transmembrane region" description="Helical" evidence="7">
    <location>
        <begin position="61"/>
        <end position="83"/>
    </location>
</feature>
<evidence type="ECO:0000256" key="7">
    <source>
        <dbReference type="RuleBase" id="RU369025"/>
    </source>
</evidence>
<feature type="domain" description="Mechanosensitive ion channel MscS C-terminal" evidence="9">
    <location>
        <begin position="180"/>
        <end position="262"/>
    </location>
</feature>
<keyword evidence="6 7" id="KW-0472">Membrane</keyword>
<dbReference type="InterPro" id="IPR011014">
    <property type="entry name" value="MscS_channel_TM-2"/>
</dbReference>
<dbReference type="SUPFAM" id="SSF82689">
    <property type="entry name" value="Mechanosensitive channel protein MscS (YggB), C-terminal domain"/>
    <property type="match status" value="1"/>
</dbReference>
<dbReference type="SUPFAM" id="SSF50182">
    <property type="entry name" value="Sm-like ribonucleoproteins"/>
    <property type="match status" value="1"/>
</dbReference>
<dbReference type="InterPro" id="IPR011066">
    <property type="entry name" value="MscS_channel_C_sf"/>
</dbReference>
<keyword evidence="3" id="KW-1003">Cell membrane</keyword>
<keyword evidence="7" id="KW-0813">Transport</keyword>
<keyword evidence="7" id="KW-0406">Ion transport</keyword>
<keyword evidence="7" id="KW-0407">Ion channel</keyword>
<evidence type="ECO:0000313" key="12">
    <source>
        <dbReference type="Proteomes" id="UP001595476"/>
    </source>
</evidence>
<evidence type="ECO:0000259" key="8">
    <source>
        <dbReference type="Pfam" id="PF00924"/>
    </source>
</evidence>
<protein>
    <recommendedName>
        <fullName evidence="7">Small-conductance mechanosensitive channel</fullName>
    </recommendedName>
</protein>
<dbReference type="Gene3D" id="2.30.30.60">
    <property type="match status" value="1"/>
</dbReference>
<comment type="subunit">
    <text evidence="7">Homoheptamer.</text>
</comment>
<feature type="transmembrane region" description="Helical" evidence="7">
    <location>
        <begin position="89"/>
        <end position="107"/>
    </location>
</feature>